<feature type="repeat" description="TPR" evidence="3">
    <location>
        <begin position="488"/>
        <end position="521"/>
    </location>
</feature>
<keyword evidence="4" id="KW-0067">ATP-binding</keyword>
<feature type="domain" description="Protein kinase" evidence="5">
    <location>
        <begin position="10"/>
        <end position="292"/>
    </location>
</feature>
<dbReference type="OrthoDB" id="420726at2"/>
<dbReference type="GO" id="GO:0005524">
    <property type="term" value="F:ATP binding"/>
    <property type="evidence" value="ECO:0007669"/>
    <property type="project" value="UniProtKB-UniRule"/>
</dbReference>
<keyword evidence="7" id="KW-1185">Reference proteome</keyword>
<evidence type="ECO:0000256" key="1">
    <source>
        <dbReference type="ARBA" id="ARBA00022737"/>
    </source>
</evidence>
<evidence type="ECO:0000256" key="2">
    <source>
        <dbReference type="ARBA" id="ARBA00022803"/>
    </source>
</evidence>
<dbReference type="EMBL" id="PVWJ01000127">
    <property type="protein sequence ID" value="PSB01143.1"/>
    <property type="molecule type" value="Genomic_DNA"/>
</dbReference>
<feature type="repeat" description="TPR" evidence="3">
    <location>
        <begin position="318"/>
        <end position="351"/>
    </location>
</feature>
<keyword evidence="4" id="KW-0547">Nucleotide-binding</keyword>
<organism evidence="6 7">
    <name type="scientific">Merismopedia glauca CCAP 1448/3</name>
    <dbReference type="NCBI Taxonomy" id="1296344"/>
    <lineage>
        <taxon>Bacteria</taxon>
        <taxon>Bacillati</taxon>
        <taxon>Cyanobacteriota</taxon>
        <taxon>Cyanophyceae</taxon>
        <taxon>Synechococcales</taxon>
        <taxon>Merismopediaceae</taxon>
        <taxon>Merismopedia</taxon>
    </lineage>
</organism>
<dbReference type="InterPro" id="IPR011009">
    <property type="entry name" value="Kinase-like_dom_sf"/>
</dbReference>
<feature type="repeat" description="TPR" evidence="3">
    <location>
        <begin position="522"/>
        <end position="555"/>
    </location>
</feature>
<dbReference type="Proteomes" id="UP000238762">
    <property type="component" value="Unassembled WGS sequence"/>
</dbReference>
<dbReference type="PANTHER" id="PTHR44943">
    <property type="entry name" value="CELLULOSE SYNTHASE OPERON PROTEIN C"/>
    <property type="match status" value="1"/>
</dbReference>
<dbReference type="InterPro" id="IPR019734">
    <property type="entry name" value="TPR_rpt"/>
</dbReference>
<proteinExistence type="predicted"/>
<dbReference type="Pfam" id="PF00069">
    <property type="entry name" value="Pkinase"/>
    <property type="match status" value="1"/>
</dbReference>
<dbReference type="SMART" id="SM00220">
    <property type="entry name" value="S_TKc"/>
    <property type="match status" value="1"/>
</dbReference>
<dbReference type="InterPro" id="IPR011990">
    <property type="entry name" value="TPR-like_helical_dom_sf"/>
</dbReference>
<evidence type="ECO:0000259" key="5">
    <source>
        <dbReference type="PROSITE" id="PS50011"/>
    </source>
</evidence>
<dbReference type="Pfam" id="PF13432">
    <property type="entry name" value="TPR_16"/>
    <property type="match status" value="3"/>
</dbReference>
<dbReference type="Pfam" id="PF14559">
    <property type="entry name" value="TPR_19"/>
    <property type="match status" value="1"/>
</dbReference>
<dbReference type="InterPro" id="IPR017441">
    <property type="entry name" value="Protein_kinase_ATP_BS"/>
</dbReference>
<dbReference type="SUPFAM" id="SSF48452">
    <property type="entry name" value="TPR-like"/>
    <property type="match status" value="2"/>
</dbReference>
<dbReference type="Gene3D" id="1.25.40.10">
    <property type="entry name" value="Tetratricopeptide repeat domain"/>
    <property type="match status" value="3"/>
</dbReference>
<evidence type="ECO:0000313" key="6">
    <source>
        <dbReference type="EMBL" id="PSB01143.1"/>
    </source>
</evidence>
<dbReference type="RefSeq" id="WP_106290608.1">
    <property type="nucleotide sequence ID" value="NZ_CAWNTC010000160.1"/>
</dbReference>
<feature type="repeat" description="TPR" evidence="3">
    <location>
        <begin position="420"/>
        <end position="453"/>
    </location>
</feature>
<dbReference type="CDD" id="cd14014">
    <property type="entry name" value="STKc_PknB_like"/>
    <property type="match status" value="1"/>
</dbReference>
<dbReference type="InterPro" id="IPR000719">
    <property type="entry name" value="Prot_kinase_dom"/>
</dbReference>
<sequence length="604" mass="68168">MVGRVLDGRYRIVHKLGQGGFAETYLAEDIRVMNRQVVVKHLKPSSNNPDLLREAKQLFAQEAEVLANLGREHPQIPDMLAYFEENQEFYLVQEFVHGKTLSEEIASTEKLTEAEALKILREVLLVLKFVHENQVIHRDIKPSNLMRRYQDGKIVLIDFGAVKQLSAMVVNTEGQPSVTRIIGSPGYMANEQQSGRPRFSSDIYALGVTIIQALTGLNLEQLKLDRQTGELDWQQGVQVNQKLAAILDKMVRFNFADRYQSVDEVLQDLDKLLPPTSNKLPSWLHLVKSSYIYTIPALLLVIAATLLLPRFLPSTEKATDFLQQGDRLIELQKYDEALTAFDRALQKQPDSIDAWNGKGTALLKLNKYDLAIAAFEKSTTIDPKSFAAWLHKGEALTAIKNYTEASQAFKEAWQIQPQSFEALNKYGLTLLLLDNHSEALDIYEKALKIKQDDPETWFYQGIALGKLQRYSAALASFDKALQIKPDYGKALVGKGLALNGLNKYQQAIAFFNQAIEIQPDLSEAWLGKGKALQALAQHNEALYAFEQTLKTAPDNPEIWNLKGESLLQLGKYKDALVAFEEAVRLKPDFQKARDNEALARQRLK</sequence>
<keyword evidence="2 3" id="KW-0802">TPR repeat</keyword>
<keyword evidence="1" id="KW-0677">Repeat</keyword>
<dbReference type="SUPFAM" id="SSF56112">
    <property type="entry name" value="Protein kinase-like (PK-like)"/>
    <property type="match status" value="1"/>
</dbReference>
<reference evidence="6 7" key="2">
    <citation type="submission" date="2018-03" db="EMBL/GenBank/DDBJ databases">
        <title>The ancient ancestry and fast evolution of plastids.</title>
        <authorList>
            <person name="Moore K.R."/>
            <person name="Magnabosco C."/>
            <person name="Momper L."/>
            <person name="Gold D.A."/>
            <person name="Bosak T."/>
            <person name="Fournier G.P."/>
        </authorList>
    </citation>
    <scope>NUCLEOTIDE SEQUENCE [LARGE SCALE GENOMIC DNA]</scope>
    <source>
        <strain evidence="6 7">CCAP 1448/3</strain>
    </source>
</reference>
<keyword evidence="6" id="KW-0418">Kinase</keyword>
<evidence type="ECO:0000313" key="7">
    <source>
        <dbReference type="Proteomes" id="UP000238762"/>
    </source>
</evidence>
<feature type="repeat" description="TPR" evidence="3">
    <location>
        <begin position="454"/>
        <end position="487"/>
    </location>
</feature>
<name>A0A2T1BZ49_9CYAN</name>
<evidence type="ECO:0000256" key="3">
    <source>
        <dbReference type="PROSITE-ProRule" id="PRU00339"/>
    </source>
</evidence>
<dbReference type="GO" id="GO:0004672">
    <property type="term" value="F:protein kinase activity"/>
    <property type="evidence" value="ECO:0007669"/>
    <property type="project" value="InterPro"/>
</dbReference>
<dbReference type="PROSITE" id="PS00107">
    <property type="entry name" value="PROTEIN_KINASE_ATP"/>
    <property type="match status" value="1"/>
</dbReference>
<dbReference type="AlphaFoldDB" id="A0A2T1BZ49"/>
<protein>
    <submittedName>
        <fullName evidence="6">Protein kinase</fullName>
    </submittedName>
</protein>
<dbReference type="SMART" id="SM00028">
    <property type="entry name" value="TPR"/>
    <property type="match status" value="8"/>
</dbReference>
<feature type="binding site" evidence="4">
    <location>
        <position position="40"/>
    </location>
    <ligand>
        <name>ATP</name>
        <dbReference type="ChEBI" id="CHEBI:30616"/>
    </ligand>
</feature>
<feature type="repeat" description="TPR" evidence="3">
    <location>
        <begin position="386"/>
        <end position="419"/>
    </location>
</feature>
<dbReference type="PROSITE" id="PS50293">
    <property type="entry name" value="TPR_REGION"/>
    <property type="match status" value="1"/>
</dbReference>
<feature type="repeat" description="TPR" evidence="3">
    <location>
        <begin position="556"/>
        <end position="589"/>
    </location>
</feature>
<dbReference type="InterPro" id="IPR051685">
    <property type="entry name" value="Ycf3/AcsC/BcsC/TPR_MFPF"/>
</dbReference>
<dbReference type="PANTHER" id="PTHR44943:SF8">
    <property type="entry name" value="TPR REPEAT-CONTAINING PROTEIN MJ0263"/>
    <property type="match status" value="1"/>
</dbReference>
<accession>A0A2T1BZ49</accession>
<comment type="caution">
    <text evidence="6">The sequence shown here is derived from an EMBL/GenBank/DDBJ whole genome shotgun (WGS) entry which is preliminary data.</text>
</comment>
<dbReference type="PROSITE" id="PS50005">
    <property type="entry name" value="TPR"/>
    <property type="match status" value="8"/>
</dbReference>
<dbReference type="Gene3D" id="3.30.200.20">
    <property type="entry name" value="Phosphorylase Kinase, domain 1"/>
    <property type="match status" value="1"/>
</dbReference>
<gene>
    <name evidence="6" type="ORF">C7B64_19820</name>
</gene>
<reference evidence="6 7" key="1">
    <citation type="submission" date="2018-02" db="EMBL/GenBank/DDBJ databases">
        <authorList>
            <person name="Cohen D.B."/>
            <person name="Kent A.D."/>
        </authorList>
    </citation>
    <scope>NUCLEOTIDE SEQUENCE [LARGE SCALE GENOMIC DNA]</scope>
    <source>
        <strain evidence="6 7">CCAP 1448/3</strain>
    </source>
</reference>
<keyword evidence="6" id="KW-0808">Transferase</keyword>
<dbReference type="Gene3D" id="1.10.510.10">
    <property type="entry name" value="Transferase(Phosphotransferase) domain 1"/>
    <property type="match status" value="1"/>
</dbReference>
<dbReference type="PROSITE" id="PS50011">
    <property type="entry name" value="PROTEIN_KINASE_DOM"/>
    <property type="match status" value="1"/>
</dbReference>
<feature type="repeat" description="TPR" evidence="3">
    <location>
        <begin position="352"/>
        <end position="385"/>
    </location>
</feature>
<evidence type="ECO:0000256" key="4">
    <source>
        <dbReference type="PROSITE-ProRule" id="PRU10141"/>
    </source>
</evidence>